<dbReference type="Proteomes" id="UP000036987">
    <property type="component" value="Unassembled WGS sequence"/>
</dbReference>
<evidence type="ECO:0000313" key="2">
    <source>
        <dbReference type="EMBL" id="KMZ70754.1"/>
    </source>
</evidence>
<feature type="coiled-coil region" evidence="1">
    <location>
        <begin position="1154"/>
        <end position="1205"/>
    </location>
</feature>
<keyword evidence="3" id="KW-1185">Reference proteome</keyword>
<proteinExistence type="predicted"/>
<dbReference type="PANTHER" id="PTHR43939:SF68">
    <property type="entry name" value="CENTROSOMAL PROTEIN OF 290 KDA-LIKE"/>
    <property type="match status" value="1"/>
</dbReference>
<protein>
    <submittedName>
        <fullName evidence="2">Uncharacterized protein</fullName>
    </submittedName>
</protein>
<feature type="coiled-coil region" evidence="1">
    <location>
        <begin position="480"/>
        <end position="634"/>
    </location>
</feature>
<dbReference type="GO" id="GO:0007131">
    <property type="term" value="P:reciprocal meiotic recombination"/>
    <property type="evidence" value="ECO:0000318"/>
    <property type="project" value="GO_Central"/>
</dbReference>
<dbReference type="STRING" id="29655.A0A0K9PP76"/>
<evidence type="ECO:0000313" key="3">
    <source>
        <dbReference type="Proteomes" id="UP000036987"/>
    </source>
</evidence>
<keyword evidence="1" id="KW-0175">Coiled coil</keyword>
<organism evidence="2 3">
    <name type="scientific">Zostera marina</name>
    <name type="common">Eelgrass</name>
    <dbReference type="NCBI Taxonomy" id="29655"/>
    <lineage>
        <taxon>Eukaryota</taxon>
        <taxon>Viridiplantae</taxon>
        <taxon>Streptophyta</taxon>
        <taxon>Embryophyta</taxon>
        <taxon>Tracheophyta</taxon>
        <taxon>Spermatophyta</taxon>
        <taxon>Magnoliopsida</taxon>
        <taxon>Liliopsida</taxon>
        <taxon>Zosteraceae</taxon>
        <taxon>Zostera</taxon>
    </lineage>
</organism>
<dbReference type="OrthoDB" id="10255522at2759"/>
<evidence type="ECO:0000256" key="1">
    <source>
        <dbReference type="SAM" id="Coils"/>
    </source>
</evidence>
<accession>A0A0K9PP76</accession>
<feature type="coiled-coil region" evidence="1">
    <location>
        <begin position="326"/>
        <end position="440"/>
    </location>
</feature>
<name>A0A0K9PP76_ZOSMR</name>
<sequence length="1411" mass="160885">MEQRFIVTKEKLGLAVTKGKALVQNRDSLKHVLAEKSFEIEKCLQELKQKSDALEASEQSAKELGQSHDLALSLQNIILEKDNILKTLKETLSQSDIPEELQSIDTVDRIKWLIDQRKLLKEATLENNKLLDTLSSFGLPSVVTSMPLEHQINWLFESFSHTKEDATKLKDEIVHVQTAFESCELQLSEAFKEIEQLKHYISIEKQEKDSLEVMNEDLMMKYETTVETLTKRSAEKNRLMRGLGDASECLMNDETSVEVDAFIDLCIGKIRERIDLLSKPSSSVIEGFQTMQSLLYIRNLELAFCENMLEEEMVARKELGVLSANLSSVSEEAATLRNERDMAQNDLQRAEEKSLLIREKLTMAVKKGKGLVQEREGFKKSLDEKSSEIDKLKHELKLQETMVIECKDQIRILTDDLKCVEKLELDIASVKCERDKNEQMFLESNDSLKHFIKSVEKISLPSVITFEGPLERIDCLVKHFHEIEMGKINAEQQLEKLKKEAVLQSTELSDSYTTLRFLEDSVSKLEERLSIIFQEKEQVELAKSSVELELLKVKEETDMQAGELRKTYDTLNSLEEALSKERNSTSLLTEERNELESKSKHEIMTLNTKIASCMEDLAGTSGNLEDQLANLLSQFKQLLSLTKDDSFPSRFSETFQKNVESVKNMAHLVESIHIQFSSDDIQAHSRLKQDSPVVKLLSLPKFEDYININEKTYQSDGKIAELADDIPSFTKVSEGIASQSKIVNDYLVGFSSYMQNHFTLLVQALQEIRDDIIHGVELRESYKKNINELEALNQTQVVEISTLQKDLRIINGACSEAIQILQINFDDLLDEDHSKEILMTNLDMGSSEASVRDIDSKEPKDHIQTVKKLLLVVKRIKSQIDRLLECKCKWVGSLDDLEKKLEETELTAKSAIQDKDLQYERVTDLEDELNSLQILFSELKSTVEDYQEREVMWKGKEKELFSSQQELKSAIQDKDLQCKRVPILDDKLNSLQCLCDDLGSKVLDYQAKEITWKDKEIELISSQEELKSVIQDKDLQNEKVATLEDELNSMQSLCSELNSKVEDYQTREILWKDKERELDYFQKELALKNKEDKILVLDGRLGTIFDRVNKMDISSELKLVGGEQSFSNPMDKVLYILNKFETLQKLMVGIINEKENLQSTLAVHVDEVEKLKKTTESLIASNQELENMKNHVYELNSKLESLIQNFCGKDLFFDDKRPLDATGLLSVLERLLITSGQESESSKSRAKDLGAKLQSTQKVVDELIAKVKSLESIPAKSILRPLPDTKERSIFEPSSSVSGSEISEIEDLGAVGIGSQSHVRQMRKASPEQIVLNIDTESERLISPNESDDKGHIFKSLNASGLIPNQGKLIADRIDSIWVSGGRLLMGRPGTRMGLIAYWFFLHIWMLGSIL</sequence>
<dbReference type="OMA" id="EKSNEHE"/>
<gene>
    <name evidence="2" type="ORF">ZOSMA_194G00170</name>
</gene>
<reference evidence="3" key="1">
    <citation type="journal article" date="2016" name="Nature">
        <title>The genome of the seagrass Zostera marina reveals angiosperm adaptation to the sea.</title>
        <authorList>
            <person name="Olsen J.L."/>
            <person name="Rouze P."/>
            <person name="Verhelst B."/>
            <person name="Lin Y.-C."/>
            <person name="Bayer T."/>
            <person name="Collen J."/>
            <person name="Dattolo E."/>
            <person name="De Paoli E."/>
            <person name="Dittami S."/>
            <person name="Maumus F."/>
            <person name="Michel G."/>
            <person name="Kersting A."/>
            <person name="Lauritano C."/>
            <person name="Lohaus R."/>
            <person name="Toepel M."/>
            <person name="Tonon T."/>
            <person name="Vanneste K."/>
            <person name="Amirebrahimi M."/>
            <person name="Brakel J."/>
            <person name="Bostroem C."/>
            <person name="Chovatia M."/>
            <person name="Grimwood J."/>
            <person name="Jenkins J.W."/>
            <person name="Jueterbock A."/>
            <person name="Mraz A."/>
            <person name="Stam W.T."/>
            <person name="Tice H."/>
            <person name="Bornberg-Bauer E."/>
            <person name="Green P.J."/>
            <person name="Pearson G.A."/>
            <person name="Procaccini G."/>
            <person name="Duarte C.M."/>
            <person name="Schmutz J."/>
            <person name="Reusch T.B.H."/>
            <person name="Van de Peer Y."/>
        </authorList>
    </citation>
    <scope>NUCLEOTIDE SEQUENCE [LARGE SCALE GENOMIC DNA]</scope>
    <source>
        <strain evidence="3">cv. Finnish</strain>
    </source>
</reference>
<dbReference type="PANTHER" id="PTHR43939">
    <property type="entry name" value="COILED-COIL DOMAIN-CONTAINING PROTEIN 158"/>
    <property type="match status" value="1"/>
</dbReference>
<feature type="coiled-coil region" evidence="1">
    <location>
        <begin position="1026"/>
        <end position="1067"/>
    </location>
</feature>
<dbReference type="EMBL" id="LFYR01000710">
    <property type="protein sequence ID" value="KMZ70754.1"/>
    <property type="molecule type" value="Genomic_DNA"/>
</dbReference>
<comment type="caution">
    <text evidence="2">The sequence shown here is derived from an EMBL/GenBank/DDBJ whole genome shotgun (WGS) entry which is preliminary data.</text>
</comment>
<feature type="coiled-coil region" evidence="1">
    <location>
        <begin position="894"/>
        <end position="949"/>
    </location>
</feature>